<accession>Q1N2G3</accession>
<feature type="domain" description="Type II secretion system protein GspF" evidence="9">
    <location>
        <begin position="274"/>
        <end position="396"/>
    </location>
</feature>
<comment type="caution">
    <text evidence="10">The sequence shown here is derived from an EMBL/GenBank/DDBJ whole genome shotgun (WGS) entry which is preliminary data.</text>
</comment>
<dbReference type="OrthoDB" id="9805682at2"/>
<feature type="transmembrane region" description="Helical" evidence="8">
    <location>
        <begin position="220"/>
        <end position="243"/>
    </location>
</feature>
<dbReference type="InterPro" id="IPR042094">
    <property type="entry name" value="T2SS_GspF_sf"/>
</dbReference>
<dbReference type="Gene3D" id="1.20.81.30">
    <property type="entry name" value="Type II secretion system (T2SS), domain F"/>
    <property type="match status" value="2"/>
</dbReference>
<keyword evidence="5 8" id="KW-0812">Transmembrane</keyword>
<dbReference type="Pfam" id="PF00482">
    <property type="entry name" value="T2SSF"/>
    <property type="match status" value="2"/>
</dbReference>
<evidence type="ECO:0000256" key="5">
    <source>
        <dbReference type="ARBA" id="ARBA00022692"/>
    </source>
</evidence>
<dbReference type="HOGENOM" id="CLU_035032_2_2_6"/>
<dbReference type="RefSeq" id="WP_007018253.1">
    <property type="nucleotide sequence ID" value="NZ_CH724116.1"/>
</dbReference>
<keyword evidence="6 8" id="KW-1133">Transmembrane helix</keyword>
<evidence type="ECO:0000256" key="2">
    <source>
        <dbReference type="ARBA" id="ARBA00005745"/>
    </source>
</evidence>
<dbReference type="Proteomes" id="UP000004263">
    <property type="component" value="Unassembled WGS sequence"/>
</dbReference>
<evidence type="ECO:0000313" key="11">
    <source>
        <dbReference type="Proteomes" id="UP000004263"/>
    </source>
</evidence>
<dbReference type="FunFam" id="1.20.81.30:FF:000001">
    <property type="entry name" value="Type II secretion system protein F"/>
    <property type="match status" value="2"/>
</dbReference>
<dbReference type="STRING" id="207949.RED65_16441"/>
<dbReference type="GO" id="GO:0015628">
    <property type="term" value="P:protein secretion by the type II secretion system"/>
    <property type="evidence" value="ECO:0007669"/>
    <property type="project" value="TreeGrafter"/>
</dbReference>
<dbReference type="EMBL" id="AAQH01000007">
    <property type="protein sequence ID" value="EAT12444.1"/>
    <property type="molecule type" value="Genomic_DNA"/>
</dbReference>
<evidence type="ECO:0000313" key="10">
    <source>
        <dbReference type="EMBL" id="EAT12444.1"/>
    </source>
</evidence>
<evidence type="ECO:0000256" key="8">
    <source>
        <dbReference type="SAM" id="Phobius"/>
    </source>
</evidence>
<dbReference type="GO" id="GO:0005886">
    <property type="term" value="C:plasma membrane"/>
    <property type="evidence" value="ECO:0007669"/>
    <property type="project" value="UniProtKB-SubCell"/>
</dbReference>
<dbReference type="PRINTS" id="PR00812">
    <property type="entry name" value="BCTERIALGSPF"/>
</dbReference>
<evidence type="ECO:0000256" key="1">
    <source>
        <dbReference type="ARBA" id="ARBA00004429"/>
    </source>
</evidence>
<dbReference type="PANTHER" id="PTHR30012">
    <property type="entry name" value="GENERAL SECRETION PATHWAY PROTEIN"/>
    <property type="match status" value="1"/>
</dbReference>
<evidence type="ECO:0000256" key="4">
    <source>
        <dbReference type="ARBA" id="ARBA00022519"/>
    </source>
</evidence>
<protein>
    <submittedName>
        <fullName evidence="10">Type II secretory pathway, component PulF</fullName>
    </submittedName>
</protein>
<evidence type="ECO:0000256" key="7">
    <source>
        <dbReference type="ARBA" id="ARBA00023136"/>
    </source>
</evidence>
<dbReference type="InterPro" id="IPR003004">
    <property type="entry name" value="GspF/PilC"/>
</dbReference>
<keyword evidence="11" id="KW-1185">Reference proteome</keyword>
<evidence type="ECO:0000259" key="9">
    <source>
        <dbReference type="Pfam" id="PF00482"/>
    </source>
</evidence>
<dbReference type="InterPro" id="IPR018076">
    <property type="entry name" value="T2SS_GspF_dom"/>
</dbReference>
<comment type="similarity">
    <text evidence="2">Belongs to the GSP F family.</text>
</comment>
<organism evidence="10 11">
    <name type="scientific">Bermanella marisrubri</name>
    <dbReference type="NCBI Taxonomy" id="207949"/>
    <lineage>
        <taxon>Bacteria</taxon>
        <taxon>Pseudomonadati</taxon>
        <taxon>Pseudomonadota</taxon>
        <taxon>Gammaproteobacteria</taxon>
        <taxon>Oceanospirillales</taxon>
        <taxon>Oceanospirillaceae</taxon>
        <taxon>Bermanella</taxon>
    </lineage>
</organism>
<evidence type="ECO:0000256" key="6">
    <source>
        <dbReference type="ARBA" id="ARBA00022989"/>
    </source>
</evidence>
<keyword evidence="7 8" id="KW-0472">Membrane</keyword>
<dbReference type="AlphaFoldDB" id="Q1N2G3"/>
<dbReference type="PANTHER" id="PTHR30012:SF4">
    <property type="entry name" value="MSHA BIOGENESIS PROTEIN MSHG"/>
    <property type="match status" value="1"/>
</dbReference>
<evidence type="ECO:0000256" key="3">
    <source>
        <dbReference type="ARBA" id="ARBA00022475"/>
    </source>
</evidence>
<reference evidence="10 11" key="1">
    <citation type="submission" date="2006-03" db="EMBL/GenBank/DDBJ databases">
        <authorList>
            <person name="Pinhassi J."/>
            <person name="Pedros-Alio C."/>
            <person name="Ferriera S."/>
            <person name="Johnson J."/>
            <person name="Kravitz S."/>
            <person name="Halpern A."/>
            <person name="Remington K."/>
            <person name="Beeson K."/>
            <person name="Tran B."/>
            <person name="Rogers Y.-H."/>
            <person name="Friedman R."/>
            <person name="Venter J.C."/>
        </authorList>
    </citation>
    <scope>NUCLEOTIDE SEQUENCE [LARGE SCALE GENOMIC DNA]</scope>
    <source>
        <strain evidence="10 11">RED65</strain>
    </source>
</reference>
<sequence>MAMFSFKARDEHGQVHEGEYEAANRDSVADRLLQESLTPISIQLLERTSPKIEWQRFLPQPKVDIEDMVIFCRQMHALSRSGIPIMRAVLGLAETTRNTTLENILRHVGNDLSRGNTLSQSLRAHEHHFTPLFISMIQVGESTGNLDEAFKQLVDHLEMERDTKKKVKAALRYPSMLISAIFIAIIVVNMFVIPSFANVFNRFGSDLPLATSILLNTSNFFIHYWWVLLSVLLVTVSFFFYYLNSENGAYWWDQYKLRLPIIGSLLNQIALSRFTRTFAMLFKAGVPILQSLDLSAESVGNRYIAQHILDMRQGIERGDTLSRTAYASGMFTPLILQMISVGEESGAVDTLLMDVSQFYDEETDYRVKNISASLEPILLIFMGAMILILALGVFLPMWDLGVGGR</sequence>
<keyword evidence="4" id="KW-0997">Cell inner membrane</keyword>
<gene>
    <name evidence="10" type="ORF">RED65_16441</name>
</gene>
<proteinExistence type="inferred from homology"/>
<feature type="transmembrane region" description="Helical" evidence="8">
    <location>
        <begin position="376"/>
        <end position="398"/>
    </location>
</feature>
<name>Q1N2G3_9GAMM</name>
<feature type="transmembrane region" description="Helical" evidence="8">
    <location>
        <begin position="176"/>
        <end position="200"/>
    </location>
</feature>
<comment type="subcellular location">
    <subcellularLocation>
        <location evidence="1">Cell inner membrane</location>
        <topology evidence="1">Multi-pass membrane protein</topology>
    </subcellularLocation>
</comment>
<keyword evidence="3" id="KW-1003">Cell membrane</keyword>
<feature type="domain" description="Type II secretion system protein GspF" evidence="9">
    <location>
        <begin position="71"/>
        <end position="194"/>
    </location>
</feature>